<evidence type="ECO:0000313" key="1">
    <source>
        <dbReference type="EMBL" id="AJC20518.1"/>
    </source>
</evidence>
<sequence length="101" mass="11565">MEISLETSPTGFRYIAVLRPVDWERAPRIVAEILSLLDASEVTTIANDDAISVDTKWWNFTFNGKRFRIVYEEWPKGLSIEPIETVDLQILLEISQKLLAA</sequence>
<accession>A0ABM5RYF6</accession>
<gene>
    <name evidence="1" type="ORF">RO07_08590</name>
</gene>
<protein>
    <recommendedName>
        <fullName evidence="3">DUF3630 family protein</fullName>
    </recommendedName>
</protein>
<organism evidence="1 2">
    <name type="scientific">Pandoraea pulmonicola</name>
    <dbReference type="NCBI Taxonomy" id="93221"/>
    <lineage>
        <taxon>Bacteria</taxon>
        <taxon>Pseudomonadati</taxon>
        <taxon>Pseudomonadota</taxon>
        <taxon>Betaproteobacteria</taxon>
        <taxon>Burkholderiales</taxon>
        <taxon>Burkholderiaceae</taxon>
        <taxon>Pandoraea</taxon>
    </lineage>
</organism>
<dbReference type="InterPro" id="IPR022080">
    <property type="entry name" value="DUF3630"/>
</dbReference>
<dbReference type="Pfam" id="PF12305">
    <property type="entry name" value="DUF3630"/>
    <property type="match status" value="1"/>
</dbReference>
<dbReference type="EMBL" id="CP010310">
    <property type="protein sequence ID" value="AJC20518.1"/>
    <property type="molecule type" value="Genomic_DNA"/>
</dbReference>
<keyword evidence="2" id="KW-1185">Reference proteome</keyword>
<dbReference type="RefSeq" id="WP_039406943.1">
    <property type="nucleotide sequence ID" value="NZ_CP010310.2"/>
</dbReference>
<evidence type="ECO:0000313" key="2">
    <source>
        <dbReference type="Proteomes" id="UP000035086"/>
    </source>
</evidence>
<proteinExistence type="predicted"/>
<dbReference type="Proteomes" id="UP000035086">
    <property type="component" value="Chromosome"/>
</dbReference>
<evidence type="ECO:0008006" key="3">
    <source>
        <dbReference type="Google" id="ProtNLM"/>
    </source>
</evidence>
<reference evidence="1" key="1">
    <citation type="submission" date="2016-11" db="EMBL/GenBank/DDBJ databases">
        <title>Complete Genome Sequencing of Pandoraea pulmonicola DSM 16583.</title>
        <authorList>
            <person name="Chan K.-G."/>
        </authorList>
    </citation>
    <scope>NUCLEOTIDE SEQUENCE</scope>
    <source>
        <strain evidence="1">DSM 16583</strain>
    </source>
</reference>
<name>A0ABM5RYF6_PANPU</name>